<evidence type="ECO:0008006" key="3">
    <source>
        <dbReference type="Google" id="ProtNLM"/>
    </source>
</evidence>
<protein>
    <recommendedName>
        <fullName evidence="3">Acetone carboxylase</fullName>
    </recommendedName>
</protein>
<organism evidence="1 2">
    <name type="scientific">Salinactinospora qingdaonensis</name>
    <dbReference type="NCBI Taxonomy" id="702744"/>
    <lineage>
        <taxon>Bacteria</taxon>
        <taxon>Bacillati</taxon>
        <taxon>Actinomycetota</taxon>
        <taxon>Actinomycetes</taxon>
        <taxon>Streptosporangiales</taxon>
        <taxon>Nocardiopsidaceae</taxon>
        <taxon>Salinactinospora</taxon>
    </lineage>
</organism>
<dbReference type="EMBL" id="BAABDD010000007">
    <property type="protein sequence ID" value="GAA3739826.1"/>
    <property type="molecule type" value="Genomic_DNA"/>
</dbReference>
<evidence type="ECO:0000313" key="1">
    <source>
        <dbReference type="EMBL" id="GAA3739826.1"/>
    </source>
</evidence>
<keyword evidence="2" id="KW-1185">Reference proteome</keyword>
<comment type="caution">
    <text evidence="1">The sequence shown here is derived from an EMBL/GenBank/DDBJ whole genome shotgun (WGS) entry which is preliminary data.</text>
</comment>
<name>A0ABP7FHU5_9ACTN</name>
<dbReference type="RefSeq" id="WP_344969897.1">
    <property type="nucleotide sequence ID" value="NZ_BAABDD010000007.1"/>
</dbReference>
<dbReference type="Proteomes" id="UP001500908">
    <property type="component" value="Unassembled WGS sequence"/>
</dbReference>
<accession>A0ABP7FHU5</accession>
<proteinExistence type="predicted"/>
<evidence type="ECO:0000313" key="2">
    <source>
        <dbReference type="Proteomes" id="UP001500908"/>
    </source>
</evidence>
<reference evidence="2" key="1">
    <citation type="journal article" date="2019" name="Int. J. Syst. Evol. Microbiol.">
        <title>The Global Catalogue of Microorganisms (GCM) 10K type strain sequencing project: providing services to taxonomists for standard genome sequencing and annotation.</title>
        <authorList>
            <consortium name="The Broad Institute Genomics Platform"/>
            <consortium name="The Broad Institute Genome Sequencing Center for Infectious Disease"/>
            <person name="Wu L."/>
            <person name="Ma J."/>
        </authorList>
    </citation>
    <scope>NUCLEOTIDE SEQUENCE [LARGE SCALE GENOMIC DNA]</scope>
    <source>
        <strain evidence="2">JCM 17137</strain>
    </source>
</reference>
<sequence length="79" mass="9168">MSNDSAQPDETTAPQEVLCSRRGCQADARWVLVWNNPKIHTPDRRKTWLACDEHVEFLSNFLDVRGFLRETVLFSEFEG</sequence>
<gene>
    <name evidence="1" type="ORF">GCM10022402_19530</name>
</gene>